<gene>
    <name evidence="2" type="ORF">CTEN210_16233</name>
</gene>
<evidence type="ECO:0000256" key="1">
    <source>
        <dbReference type="SAM" id="MobiDB-lite"/>
    </source>
</evidence>
<evidence type="ECO:0000313" key="2">
    <source>
        <dbReference type="EMBL" id="GFH59757.1"/>
    </source>
</evidence>
<reference evidence="2 3" key="1">
    <citation type="journal article" date="2021" name="Sci. Rep.">
        <title>The genome of the diatom Chaetoceros tenuissimus carries an ancient integrated fragment of an extant virus.</title>
        <authorList>
            <person name="Hongo Y."/>
            <person name="Kimura K."/>
            <person name="Takaki Y."/>
            <person name="Yoshida Y."/>
            <person name="Baba S."/>
            <person name="Kobayashi G."/>
            <person name="Nagasaki K."/>
            <person name="Hano T."/>
            <person name="Tomaru Y."/>
        </authorList>
    </citation>
    <scope>NUCLEOTIDE SEQUENCE [LARGE SCALE GENOMIC DNA]</scope>
    <source>
        <strain evidence="2 3">NIES-3715</strain>
    </source>
</reference>
<name>A0AAD3D8A4_9STRA</name>
<feature type="compositionally biased region" description="Polar residues" evidence="1">
    <location>
        <begin position="8"/>
        <end position="24"/>
    </location>
</feature>
<accession>A0AAD3D8A4</accession>
<sequence length="486" mass="55728">MALIVHHPQQTTPTTFESQQPSDSTTTYLNAIRYNRFPRMNSKLPAKRPNGNYSKEGKKRVCTTETDAGEEERVQDSTLMEQDEPSFEREVDTVTYTLKELIVADLGKGKRYQIGMNNQLLVAARPLKNGVTPTGKLLSKEVKEGLKPYMNLGSMNTESHLTITRSEFKGIVSFEEKYDRSIVSASEENIAESNDQTNSFTNVGAEGSDEFSSAFNTMSLIEDDQVPEKDKVPPFLMNKSATFNIPLTNDHIKNQIDNSAHERRKHGTRESLWKSDPVRNDLLLRYVSETSKERVNKATLLNFFNKHAPQYVKEFDAIYGVLNQWKQKKMHGLCSLSEDEDLTDGERYFFQHGHQFMKKFYGIEDDDQWEAIRIAILDCIILNIDLLQDTSNVAKNLKKFHRNGGETTLETFRRVVFGKRPIIRERLFSEGKEFALNDEQKKNIKNCKLHCFIKMGFLGSGGKNVAWTKDFLEAARKHFTADMNMK</sequence>
<dbReference type="EMBL" id="BLLK01000069">
    <property type="protein sequence ID" value="GFH59757.1"/>
    <property type="molecule type" value="Genomic_DNA"/>
</dbReference>
<protein>
    <submittedName>
        <fullName evidence="2">Uncharacterized protein</fullName>
    </submittedName>
</protein>
<dbReference type="AlphaFoldDB" id="A0AAD3D8A4"/>
<proteinExistence type="predicted"/>
<feature type="region of interest" description="Disordered" evidence="1">
    <location>
        <begin position="41"/>
        <end position="73"/>
    </location>
</feature>
<dbReference type="Proteomes" id="UP001054902">
    <property type="component" value="Unassembled WGS sequence"/>
</dbReference>
<feature type="region of interest" description="Disordered" evidence="1">
    <location>
        <begin position="1"/>
        <end position="24"/>
    </location>
</feature>
<comment type="caution">
    <text evidence="2">The sequence shown here is derived from an EMBL/GenBank/DDBJ whole genome shotgun (WGS) entry which is preliminary data.</text>
</comment>
<keyword evidence="3" id="KW-1185">Reference proteome</keyword>
<evidence type="ECO:0000313" key="3">
    <source>
        <dbReference type="Proteomes" id="UP001054902"/>
    </source>
</evidence>
<organism evidence="2 3">
    <name type="scientific">Chaetoceros tenuissimus</name>
    <dbReference type="NCBI Taxonomy" id="426638"/>
    <lineage>
        <taxon>Eukaryota</taxon>
        <taxon>Sar</taxon>
        <taxon>Stramenopiles</taxon>
        <taxon>Ochrophyta</taxon>
        <taxon>Bacillariophyta</taxon>
        <taxon>Coscinodiscophyceae</taxon>
        <taxon>Chaetocerotophycidae</taxon>
        <taxon>Chaetocerotales</taxon>
        <taxon>Chaetocerotaceae</taxon>
        <taxon>Chaetoceros</taxon>
    </lineage>
</organism>